<comment type="caution">
    <text evidence="1">The sequence shown here is derived from an EMBL/GenBank/DDBJ whole genome shotgun (WGS) entry which is preliminary data.</text>
</comment>
<evidence type="ECO:0000313" key="1">
    <source>
        <dbReference type="EMBL" id="KAH7916955.1"/>
    </source>
</evidence>
<feature type="non-terminal residue" evidence="1">
    <location>
        <position position="84"/>
    </location>
</feature>
<reference evidence="1" key="1">
    <citation type="journal article" date="2021" name="New Phytol.">
        <title>Evolutionary innovations through gain and loss of genes in the ectomycorrhizal Boletales.</title>
        <authorList>
            <person name="Wu G."/>
            <person name="Miyauchi S."/>
            <person name="Morin E."/>
            <person name="Kuo A."/>
            <person name="Drula E."/>
            <person name="Varga T."/>
            <person name="Kohler A."/>
            <person name="Feng B."/>
            <person name="Cao Y."/>
            <person name="Lipzen A."/>
            <person name="Daum C."/>
            <person name="Hundley H."/>
            <person name="Pangilinan J."/>
            <person name="Johnson J."/>
            <person name="Barry K."/>
            <person name="LaButti K."/>
            <person name="Ng V."/>
            <person name="Ahrendt S."/>
            <person name="Min B."/>
            <person name="Choi I.G."/>
            <person name="Park H."/>
            <person name="Plett J.M."/>
            <person name="Magnuson J."/>
            <person name="Spatafora J.W."/>
            <person name="Nagy L.G."/>
            <person name="Henrissat B."/>
            <person name="Grigoriev I.V."/>
            <person name="Yang Z.L."/>
            <person name="Xu J."/>
            <person name="Martin F.M."/>
        </authorList>
    </citation>
    <scope>NUCLEOTIDE SEQUENCE</scope>
    <source>
        <strain evidence="1">KUC20120723A-06</strain>
    </source>
</reference>
<dbReference type="Proteomes" id="UP000790709">
    <property type="component" value="Unassembled WGS sequence"/>
</dbReference>
<proteinExistence type="predicted"/>
<accession>A0ACB8AUP6</accession>
<name>A0ACB8AUP6_9AGAM</name>
<organism evidence="1 2">
    <name type="scientific">Leucogyrophana mollusca</name>
    <dbReference type="NCBI Taxonomy" id="85980"/>
    <lineage>
        <taxon>Eukaryota</taxon>
        <taxon>Fungi</taxon>
        <taxon>Dikarya</taxon>
        <taxon>Basidiomycota</taxon>
        <taxon>Agaricomycotina</taxon>
        <taxon>Agaricomycetes</taxon>
        <taxon>Agaricomycetidae</taxon>
        <taxon>Boletales</taxon>
        <taxon>Boletales incertae sedis</taxon>
        <taxon>Leucogyrophana</taxon>
    </lineage>
</organism>
<evidence type="ECO:0000313" key="2">
    <source>
        <dbReference type="Proteomes" id="UP000790709"/>
    </source>
</evidence>
<sequence>NYTEDSAPARRTAVRPRHMAEANRLIAPAFHSSTILGGWFTSEAQGAAPGDKNFMIGPALIYEAGSIEAAHKLVEQDLHWTERV</sequence>
<feature type="non-terminal residue" evidence="1">
    <location>
        <position position="1"/>
    </location>
</feature>
<gene>
    <name evidence="1" type="ORF">BV22DRAFT_967902</name>
</gene>
<dbReference type="EMBL" id="MU267414">
    <property type="protein sequence ID" value="KAH7916955.1"/>
    <property type="molecule type" value="Genomic_DNA"/>
</dbReference>
<keyword evidence="2" id="KW-1185">Reference proteome</keyword>
<protein>
    <submittedName>
        <fullName evidence="1">Uncharacterized protein</fullName>
    </submittedName>
</protein>